<dbReference type="InterPro" id="IPR010987">
    <property type="entry name" value="Glutathione-S-Trfase_C-like"/>
</dbReference>
<organism evidence="3 5">
    <name type="scientific">Moraxella caviae</name>
    <dbReference type="NCBI Taxonomy" id="34060"/>
    <lineage>
        <taxon>Bacteria</taxon>
        <taxon>Pseudomonadati</taxon>
        <taxon>Pseudomonadota</taxon>
        <taxon>Gammaproteobacteria</taxon>
        <taxon>Moraxellales</taxon>
        <taxon>Moraxellaceae</taxon>
        <taxon>Moraxella</taxon>
    </lineage>
</organism>
<evidence type="ECO:0000313" key="5">
    <source>
        <dbReference type="Proteomes" id="UP000190435"/>
    </source>
</evidence>
<dbReference type="SUPFAM" id="SSF47616">
    <property type="entry name" value="GST C-terminal domain-like"/>
    <property type="match status" value="1"/>
</dbReference>
<evidence type="ECO:0000313" key="3">
    <source>
        <dbReference type="EMBL" id="OOR91079.1"/>
    </source>
</evidence>
<dbReference type="AlphaFoldDB" id="A0A1T0A671"/>
<accession>A0A1T0A671</accession>
<dbReference type="OrthoDB" id="9781431at2"/>
<keyword evidence="5" id="KW-1185">Reference proteome</keyword>
<proteinExistence type="predicted"/>
<evidence type="ECO:0000313" key="6">
    <source>
        <dbReference type="Proteomes" id="UP000255279"/>
    </source>
</evidence>
<dbReference type="GO" id="GO:0005737">
    <property type="term" value="C:cytoplasm"/>
    <property type="evidence" value="ECO:0007669"/>
    <property type="project" value="TreeGrafter"/>
</dbReference>
<feature type="domain" description="GST C-terminal" evidence="2">
    <location>
        <begin position="90"/>
        <end position="213"/>
    </location>
</feature>
<sequence length="213" mass="24847">MLHSSLPPTQFVLYADDGYDSHVVRLLLEEKRLAYQMRLLHDDRPEELAELNPYLSLPVLVNRDVSLYETNIIFEYLEERHQAYKLLPTTPKERANVRLLAWRLQRDWLALGKTLWTHPDSFDEKKAAHAKKTLSDSLTTLAPLFARHEYFMSDEFGWCDVLLLPLLWRLPKLGVTLPATLCRPLLEYQERGFARQAFKNSLAPAPMLDDDEI</sequence>
<name>A0A1T0A671_9GAMM</name>
<dbReference type="InterPro" id="IPR036282">
    <property type="entry name" value="Glutathione-S-Trfase_C_sf"/>
</dbReference>
<dbReference type="Gene3D" id="3.40.30.10">
    <property type="entry name" value="Glutaredoxin"/>
    <property type="match status" value="1"/>
</dbReference>
<dbReference type="EMBL" id="MUXU01000025">
    <property type="protein sequence ID" value="OOR91079.1"/>
    <property type="molecule type" value="Genomic_DNA"/>
</dbReference>
<reference evidence="3" key="1">
    <citation type="submission" date="2017-02" db="EMBL/GenBank/DDBJ databases">
        <title>Draft genome sequence of Moraxella caviae CCUG 355 type strain.</title>
        <authorList>
            <person name="Engstrom-Jakobsson H."/>
            <person name="Salva-Serra F."/>
            <person name="Thorell K."/>
            <person name="Gonzales-Siles L."/>
            <person name="Karlsson R."/>
            <person name="Boulund F."/>
            <person name="Engstrand L."/>
            <person name="Moore E."/>
        </authorList>
    </citation>
    <scope>NUCLEOTIDE SEQUENCE [LARGE SCALE GENOMIC DNA]</scope>
    <source>
        <strain evidence="3">CCUG 355</strain>
    </source>
</reference>
<dbReference type="Gene3D" id="1.20.1050.10">
    <property type="match status" value="1"/>
</dbReference>
<protein>
    <submittedName>
        <fullName evidence="3 4">Starvation protein A</fullName>
    </submittedName>
</protein>
<evidence type="ECO:0000313" key="4">
    <source>
        <dbReference type="EMBL" id="STZ14226.1"/>
    </source>
</evidence>
<dbReference type="Proteomes" id="UP000190435">
    <property type="component" value="Unassembled WGS sequence"/>
</dbReference>
<dbReference type="InterPro" id="IPR050983">
    <property type="entry name" value="GST_Omega/HSP26"/>
</dbReference>
<dbReference type="PROSITE" id="PS50404">
    <property type="entry name" value="GST_NTER"/>
    <property type="match status" value="1"/>
</dbReference>
<dbReference type="InterPro" id="IPR004045">
    <property type="entry name" value="Glutathione_S-Trfase_N"/>
</dbReference>
<dbReference type="InterPro" id="IPR004046">
    <property type="entry name" value="GST_C"/>
</dbReference>
<dbReference type="PANTHER" id="PTHR43968:SF6">
    <property type="entry name" value="GLUTATHIONE S-TRANSFERASE OMEGA"/>
    <property type="match status" value="1"/>
</dbReference>
<evidence type="ECO:0000259" key="1">
    <source>
        <dbReference type="PROSITE" id="PS50404"/>
    </source>
</evidence>
<dbReference type="InterPro" id="IPR040079">
    <property type="entry name" value="Glutathione_S-Trfase"/>
</dbReference>
<dbReference type="EMBL" id="UGQE01000004">
    <property type="protein sequence ID" value="STZ14226.1"/>
    <property type="molecule type" value="Genomic_DNA"/>
</dbReference>
<dbReference type="InterPro" id="IPR036249">
    <property type="entry name" value="Thioredoxin-like_sf"/>
</dbReference>
<dbReference type="PROSITE" id="PS50405">
    <property type="entry name" value="GST_CTER"/>
    <property type="match status" value="1"/>
</dbReference>
<dbReference type="Pfam" id="PF13409">
    <property type="entry name" value="GST_N_2"/>
    <property type="match status" value="1"/>
</dbReference>
<dbReference type="STRING" id="34060.B0181_03885"/>
<reference evidence="4 6" key="2">
    <citation type="submission" date="2018-06" db="EMBL/GenBank/DDBJ databases">
        <authorList>
            <consortium name="Pathogen Informatics"/>
            <person name="Doyle S."/>
        </authorList>
    </citation>
    <scope>NUCLEOTIDE SEQUENCE [LARGE SCALE GENOMIC DNA]</scope>
    <source>
        <strain evidence="4 6">NCTC10293</strain>
    </source>
</reference>
<dbReference type="SFLD" id="SFLDS00019">
    <property type="entry name" value="Glutathione_Transferase_(cytos"/>
    <property type="match status" value="1"/>
</dbReference>
<gene>
    <name evidence="4" type="primary">sspA_2</name>
    <name evidence="3" type="ORF">B0181_03885</name>
    <name evidence="4" type="ORF">NCTC10293_01818</name>
</gene>
<evidence type="ECO:0000259" key="2">
    <source>
        <dbReference type="PROSITE" id="PS50405"/>
    </source>
</evidence>
<dbReference type="PANTHER" id="PTHR43968">
    <property type="match status" value="1"/>
</dbReference>
<dbReference type="Pfam" id="PF00043">
    <property type="entry name" value="GST_C"/>
    <property type="match status" value="1"/>
</dbReference>
<dbReference type="Proteomes" id="UP000255279">
    <property type="component" value="Unassembled WGS sequence"/>
</dbReference>
<dbReference type="SUPFAM" id="SSF52833">
    <property type="entry name" value="Thioredoxin-like"/>
    <property type="match status" value="1"/>
</dbReference>
<dbReference type="RefSeq" id="WP_078276172.1">
    <property type="nucleotide sequence ID" value="NZ_CAACXO010000070.1"/>
</dbReference>
<feature type="domain" description="GST N-terminal" evidence="1">
    <location>
        <begin position="8"/>
        <end position="85"/>
    </location>
</feature>